<keyword evidence="1" id="KW-0472">Membrane</keyword>
<name>K6ZCY0_9ALTE</name>
<evidence type="ECO:0000256" key="1">
    <source>
        <dbReference type="SAM" id="Phobius"/>
    </source>
</evidence>
<feature type="transmembrane region" description="Helical" evidence="1">
    <location>
        <begin position="109"/>
        <end position="127"/>
    </location>
</feature>
<comment type="caution">
    <text evidence="2">The sequence shown here is derived from an EMBL/GenBank/DDBJ whole genome shotgun (WGS) entry which is preliminary data.</text>
</comment>
<dbReference type="Proteomes" id="UP000006251">
    <property type="component" value="Unassembled WGS sequence"/>
</dbReference>
<keyword evidence="1" id="KW-0812">Transmembrane</keyword>
<keyword evidence="1" id="KW-1133">Transmembrane helix</keyword>
<feature type="transmembrane region" description="Helical" evidence="1">
    <location>
        <begin position="66"/>
        <end position="82"/>
    </location>
</feature>
<evidence type="ECO:0000313" key="2">
    <source>
        <dbReference type="EMBL" id="GAC28207.1"/>
    </source>
</evidence>
<dbReference type="STRING" id="1121922.GCA_000428905_00646"/>
<organism evidence="2 3">
    <name type="scientific">Brumicola pallidula DSM 14239 = ACAM 615</name>
    <dbReference type="NCBI Taxonomy" id="1121922"/>
    <lineage>
        <taxon>Bacteria</taxon>
        <taxon>Pseudomonadati</taxon>
        <taxon>Pseudomonadota</taxon>
        <taxon>Gammaproteobacteria</taxon>
        <taxon>Alteromonadales</taxon>
        <taxon>Alteromonadaceae</taxon>
        <taxon>Brumicola</taxon>
    </lineage>
</organism>
<sequence length="161" mass="18215">MKNAVASVMTSAVTSVVKNAVKKIMLPLANKNDIKAMRAFALTMSIAVPSVFMLLLPWLFGHAAPYWPAGISTVMMLLYWVFPKGIYYPYYGWMIIASVLGWFNTKLILALIFYVVITPIGLIMTTFGKLQYKTHVSGHSNWVKPLHTDARKDKKRLEEPF</sequence>
<dbReference type="Pfam" id="PF19588">
    <property type="entry name" value="SxtJ"/>
    <property type="match status" value="1"/>
</dbReference>
<dbReference type="AlphaFoldDB" id="K6ZCY0"/>
<evidence type="ECO:0000313" key="3">
    <source>
        <dbReference type="Proteomes" id="UP000006251"/>
    </source>
</evidence>
<keyword evidence="3" id="KW-1185">Reference proteome</keyword>
<dbReference type="InterPro" id="IPR045781">
    <property type="entry name" value="SxtJ"/>
</dbReference>
<feature type="transmembrane region" description="Helical" evidence="1">
    <location>
        <begin position="39"/>
        <end position="60"/>
    </location>
</feature>
<protein>
    <recommendedName>
        <fullName evidence="4">SxtJ</fullName>
    </recommendedName>
</protein>
<evidence type="ECO:0008006" key="4">
    <source>
        <dbReference type="Google" id="ProtNLM"/>
    </source>
</evidence>
<dbReference type="EMBL" id="BAEQ01000023">
    <property type="protein sequence ID" value="GAC28207.1"/>
    <property type="molecule type" value="Genomic_DNA"/>
</dbReference>
<accession>K6ZCY0</accession>
<dbReference type="RefSeq" id="WP_006010215.1">
    <property type="nucleotide sequence ID" value="NZ_BAEQ01000023.1"/>
</dbReference>
<gene>
    <name evidence="2" type="ORF">GPAL_1334</name>
</gene>
<reference evidence="3" key="1">
    <citation type="journal article" date="2014" name="Environ. Microbiol.">
        <title>Comparative genomics of the marine bacterial genus Glaciecola reveals the high degree of genomic diversity and genomic characteristic for cold adaptation.</title>
        <authorList>
            <person name="Qin Q.L."/>
            <person name="Xie B.B."/>
            <person name="Yu Y."/>
            <person name="Shu Y.L."/>
            <person name="Rong J.C."/>
            <person name="Zhang Y.J."/>
            <person name="Zhao D.L."/>
            <person name="Chen X.L."/>
            <person name="Zhang X.Y."/>
            <person name="Chen B."/>
            <person name="Zhou B.C."/>
            <person name="Zhang Y.Z."/>
        </authorList>
    </citation>
    <scope>NUCLEOTIDE SEQUENCE [LARGE SCALE GENOMIC DNA]</scope>
    <source>
        <strain evidence="3">ACAM 615</strain>
    </source>
</reference>
<proteinExistence type="predicted"/>